<protein>
    <submittedName>
        <fullName evidence="1">Uncharacterized protein</fullName>
    </submittedName>
</protein>
<evidence type="ECO:0000313" key="1">
    <source>
        <dbReference type="EMBL" id="UVI28497.1"/>
    </source>
</evidence>
<dbReference type="RefSeq" id="WP_258384585.1">
    <property type="nucleotide sequence ID" value="NZ_CP091430.1"/>
</dbReference>
<reference evidence="1" key="1">
    <citation type="submission" date="2022-01" db="EMBL/GenBank/DDBJ databases">
        <title>Paenibacillus spongiae sp. nov., isolated from marine sponge.</title>
        <authorList>
            <person name="Li Z."/>
            <person name="Zhang M."/>
        </authorList>
    </citation>
    <scope>NUCLEOTIDE SEQUENCE</scope>
    <source>
        <strain evidence="1">PHS-Z3</strain>
    </source>
</reference>
<dbReference type="Proteomes" id="UP001057877">
    <property type="component" value="Chromosome"/>
</dbReference>
<name>A0ABY5S6M1_9BACL</name>
<accession>A0ABY5S6M1</accession>
<organism evidence="1 2">
    <name type="scientific">Paenibacillus spongiae</name>
    <dbReference type="NCBI Taxonomy" id="2909671"/>
    <lineage>
        <taxon>Bacteria</taxon>
        <taxon>Bacillati</taxon>
        <taxon>Bacillota</taxon>
        <taxon>Bacilli</taxon>
        <taxon>Bacillales</taxon>
        <taxon>Paenibacillaceae</taxon>
        <taxon>Paenibacillus</taxon>
    </lineage>
</organism>
<gene>
    <name evidence="1" type="ORF">L1F29_24025</name>
</gene>
<dbReference type="EMBL" id="CP091430">
    <property type="protein sequence ID" value="UVI28497.1"/>
    <property type="molecule type" value="Genomic_DNA"/>
</dbReference>
<keyword evidence="2" id="KW-1185">Reference proteome</keyword>
<proteinExistence type="predicted"/>
<evidence type="ECO:0000313" key="2">
    <source>
        <dbReference type="Proteomes" id="UP001057877"/>
    </source>
</evidence>
<sequence>MSQLFTGKIHFACIPSYDEMTDISYFLLEKAIINRIGLNLNYVLTVHALHKYPLRDYLKDGYIPFEIVDAPWVAECRKIIEGVWYADKTFRIACVDQSRLPSIQNFFEEIIGHEMISHIMFELEDLHNMPADFYEFEIKANQFCQIIINTPNHNNSMPILRLKIIK</sequence>